<proteinExistence type="predicted"/>
<dbReference type="Gene3D" id="1.10.1450.10">
    <property type="entry name" value="Tetraspanin"/>
    <property type="match status" value="1"/>
</dbReference>
<keyword evidence="2 5" id="KW-0812">Transmembrane</keyword>
<evidence type="ECO:0000256" key="4">
    <source>
        <dbReference type="ARBA" id="ARBA00023136"/>
    </source>
</evidence>
<dbReference type="GO" id="GO:1900746">
    <property type="term" value="P:regulation of vascular endothelial growth factor signaling pathway"/>
    <property type="evidence" value="ECO:0007669"/>
    <property type="project" value="TreeGrafter"/>
</dbReference>
<evidence type="ECO:0000313" key="7">
    <source>
        <dbReference type="RefSeq" id="XP_012675086.2"/>
    </source>
</evidence>
<feature type="transmembrane region" description="Helical" evidence="5">
    <location>
        <begin position="12"/>
        <end position="34"/>
    </location>
</feature>
<organism evidence="6 7">
    <name type="scientific">Clupea harengus</name>
    <name type="common">Atlantic herring</name>
    <dbReference type="NCBI Taxonomy" id="7950"/>
    <lineage>
        <taxon>Eukaryota</taxon>
        <taxon>Metazoa</taxon>
        <taxon>Chordata</taxon>
        <taxon>Craniata</taxon>
        <taxon>Vertebrata</taxon>
        <taxon>Euteleostomi</taxon>
        <taxon>Actinopterygii</taxon>
        <taxon>Neopterygii</taxon>
        <taxon>Teleostei</taxon>
        <taxon>Clupei</taxon>
        <taxon>Clupeiformes</taxon>
        <taxon>Clupeoidei</taxon>
        <taxon>Clupeidae</taxon>
        <taxon>Clupea</taxon>
    </lineage>
</organism>
<feature type="transmembrane region" description="Helical" evidence="5">
    <location>
        <begin position="191"/>
        <end position="217"/>
    </location>
</feature>
<dbReference type="InterPro" id="IPR008952">
    <property type="entry name" value="Tetraspanin_EC2_sf"/>
</dbReference>
<reference evidence="7" key="1">
    <citation type="submission" date="2025-08" db="UniProtKB">
        <authorList>
            <consortium name="RefSeq"/>
        </authorList>
    </citation>
    <scope>IDENTIFICATION</scope>
</reference>
<evidence type="ECO:0000256" key="1">
    <source>
        <dbReference type="ARBA" id="ARBA00004141"/>
    </source>
</evidence>
<dbReference type="InterPro" id="IPR018499">
    <property type="entry name" value="Tetraspanin/Peripherin"/>
</dbReference>
<accession>A0A6P3VLH9</accession>
<keyword evidence="3 5" id="KW-1133">Transmembrane helix</keyword>
<dbReference type="PRINTS" id="PR00259">
    <property type="entry name" value="TMFOUR"/>
</dbReference>
<dbReference type="GeneID" id="105893246"/>
<sequence>MGHVNVCLKWLFIVFNTLSGIVGIVFMVLGRLASSTATIQGGKMNVVWLAYLLGGAIAVMSFVGVLGAIQQKTSVLKVFCGFVFIGMLICVIFGAYVASQRSASTKEGQEFLSTAQFKEELKTHQDMYKFECCGTNHYTDWGPILPDSCSCPPMYQGTPTCQSVWTFGTRYIYKEPCVPYLLRMLNTVIDIVVGIFFGLAIVALIGIFMAIVMILQIRSTNEDVRPPPYHGANFSQTFV</sequence>
<evidence type="ECO:0000256" key="3">
    <source>
        <dbReference type="ARBA" id="ARBA00022989"/>
    </source>
</evidence>
<comment type="subcellular location">
    <subcellularLocation>
        <location evidence="1">Membrane</location>
        <topology evidence="1">Multi-pass membrane protein</topology>
    </subcellularLocation>
</comment>
<gene>
    <name evidence="7" type="primary">LOC105893246</name>
</gene>
<dbReference type="PANTHER" id="PTHR19282:SF456">
    <property type="entry name" value="CD63 MOLECULE"/>
    <property type="match status" value="1"/>
</dbReference>
<dbReference type="KEGG" id="char:105893246"/>
<dbReference type="PANTHER" id="PTHR19282">
    <property type="entry name" value="TETRASPANIN"/>
    <property type="match status" value="1"/>
</dbReference>
<evidence type="ECO:0000313" key="6">
    <source>
        <dbReference type="Proteomes" id="UP000515152"/>
    </source>
</evidence>
<dbReference type="Proteomes" id="UP000515152">
    <property type="component" value="Chromosome 21"/>
</dbReference>
<keyword evidence="4 5" id="KW-0472">Membrane</keyword>
<name>A0A6P3VLH9_CLUHA</name>
<feature type="transmembrane region" description="Helical" evidence="5">
    <location>
        <begin position="46"/>
        <end position="69"/>
    </location>
</feature>
<evidence type="ECO:0000256" key="5">
    <source>
        <dbReference type="SAM" id="Phobius"/>
    </source>
</evidence>
<dbReference type="SUPFAM" id="SSF48652">
    <property type="entry name" value="Tetraspanin"/>
    <property type="match status" value="1"/>
</dbReference>
<dbReference type="AlphaFoldDB" id="A0A6P3VLH9"/>
<dbReference type="Pfam" id="PF00335">
    <property type="entry name" value="Tetraspanin"/>
    <property type="match status" value="1"/>
</dbReference>
<dbReference type="OrthoDB" id="8950214at2759"/>
<protein>
    <submittedName>
        <fullName evidence="7">Tetraspanin-8-like</fullName>
    </submittedName>
</protein>
<keyword evidence="6" id="KW-1185">Reference proteome</keyword>
<evidence type="ECO:0000256" key="2">
    <source>
        <dbReference type="ARBA" id="ARBA00022692"/>
    </source>
</evidence>
<dbReference type="RefSeq" id="XP_012675086.2">
    <property type="nucleotide sequence ID" value="XM_012819632.3"/>
</dbReference>
<dbReference type="GO" id="GO:0005886">
    <property type="term" value="C:plasma membrane"/>
    <property type="evidence" value="ECO:0007669"/>
    <property type="project" value="TreeGrafter"/>
</dbReference>
<feature type="transmembrane region" description="Helical" evidence="5">
    <location>
        <begin position="75"/>
        <end position="98"/>
    </location>
</feature>